<evidence type="ECO:0000313" key="3">
    <source>
        <dbReference type="Proteomes" id="UP000604273"/>
    </source>
</evidence>
<comment type="caution">
    <text evidence="2">The sequence shown here is derived from an EMBL/GenBank/DDBJ whole genome shotgun (WGS) entry which is preliminary data.</text>
</comment>
<dbReference type="AlphaFoldDB" id="A0A8H4WZP9"/>
<dbReference type="OrthoDB" id="10031169at2759"/>
<dbReference type="EMBL" id="JABFAI010000095">
    <property type="protein sequence ID" value="KAF4955666.1"/>
    <property type="molecule type" value="Genomic_DNA"/>
</dbReference>
<feature type="region of interest" description="Disordered" evidence="1">
    <location>
        <begin position="99"/>
        <end position="138"/>
    </location>
</feature>
<proteinExistence type="predicted"/>
<dbReference type="Proteomes" id="UP000604273">
    <property type="component" value="Unassembled WGS sequence"/>
</dbReference>
<organism evidence="2 3">
    <name type="scientific">Fusarium gaditjirri</name>
    <dbReference type="NCBI Taxonomy" id="282569"/>
    <lineage>
        <taxon>Eukaryota</taxon>
        <taxon>Fungi</taxon>
        <taxon>Dikarya</taxon>
        <taxon>Ascomycota</taxon>
        <taxon>Pezizomycotina</taxon>
        <taxon>Sordariomycetes</taxon>
        <taxon>Hypocreomycetidae</taxon>
        <taxon>Hypocreales</taxon>
        <taxon>Nectriaceae</taxon>
        <taxon>Fusarium</taxon>
        <taxon>Fusarium nisikadoi species complex</taxon>
    </lineage>
</organism>
<gene>
    <name evidence="2" type="ORF">FGADI_4359</name>
</gene>
<protein>
    <submittedName>
        <fullName evidence="2">Uncharacterized protein</fullName>
    </submittedName>
</protein>
<reference evidence="2" key="1">
    <citation type="journal article" date="2020" name="BMC Genomics">
        <title>Correction to: Identification and distribution of gene clusters required for synthesis of sphingolipid metabolism inhibitors in diverse species of the filamentous fungus Fusarium.</title>
        <authorList>
            <person name="Kim H.S."/>
            <person name="Lohmar J.M."/>
            <person name="Busman M."/>
            <person name="Brown D.W."/>
            <person name="Naumann T.A."/>
            <person name="Divon H.H."/>
            <person name="Lysoe E."/>
            <person name="Uhlig S."/>
            <person name="Proctor R.H."/>
        </authorList>
    </citation>
    <scope>NUCLEOTIDE SEQUENCE</scope>
    <source>
        <strain evidence="2">NRRL 45417</strain>
    </source>
</reference>
<evidence type="ECO:0000256" key="1">
    <source>
        <dbReference type="SAM" id="MobiDB-lite"/>
    </source>
</evidence>
<sequence length="138" mass="15526">MDRMHLKRGYCNTPSQAYLGLAIIVLCSDHVLPEGKSGPGHSAVGLNGKRYRIRTFIDVLRWYSYNEALETLKMELPFNIAPEDPNDPQMVLSHTGKFRSDLTGRHQSSHEANDGVKHRIESTAMEPTLRGGYESLDL</sequence>
<accession>A0A8H4WZP9</accession>
<keyword evidence="3" id="KW-1185">Reference proteome</keyword>
<name>A0A8H4WZP9_9HYPO</name>
<feature type="compositionally biased region" description="Basic and acidic residues" evidence="1">
    <location>
        <begin position="99"/>
        <end position="121"/>
    </location>
</feature>
<reference evidence="2" key="2">
    <citation type="submission" date="2020-05" db="EMBL/GenBank/DDBJ databases">
        <authorList>
            <person name="Kim H.-S."/>
            <person name="Proctor R.H."/>
            <person name="Brown D.W."/>
        </authorList>
    </citation>
    <scope>NUCLEOTIDE SEQUENCE</scope>
    <source>
        <strain evidence="2">NRRL 45417</strain>
    </source>
</reference>
<evidence type="ECO:0000313" key="2">
    <source>
        <dbReference type="EMBL" id="KAF4955666.1"/>
    </source>
</evidence>